<dbReference type="CDD" id="cd12455">
    <property type="entry name" value="RRM_like_Smg4_UPF3"/>
    <property type="match status" value="1"/>
</dbReference>
<dbReference type="RefSeq" id="XP_018185031.1">
    <property type="nucleotide sequence ID" value="XM_018333473.1"/>
</dbReference>
<dbReference type="GO" id="GO:0045727">
    <property type="term" value="P:positive regulation of translation"/>
    <property type="evidence" value="ECO:0007669"/>
    <property type="project" value="TreeGrafter"/>
</dbReference>
<feature type="compositionally biased region" description="Low complexity" evidence="6">
    <location>
        <begin position="341"/>
        <end position="356"/>
    </location>
</feature>
<feature type="compositionally biased region" description="Gly residues" evidence="6">
    <location>
        <begin position="568"/>
        <end position="579"/>
    </location>
</feature>
<dbReference type="SUPFAM" id="SSF54928">
    <property type="entry name" value="RNA-binding domain, RBD"/>
    <property type="match status" value="2"/>
</dbReference>
<evidence type="ECO:0000256" key="3">
    <source>
        <dbReference type="ARBA" id="ARBA00023161"/>
    </source>
</evidence>
<feature type="compositionally biased region" description="Polar residues" evidence="6">
    <location>
        <begin position="281"/>
        <end position="295"/>
    </location>
</feature>
<protein>
    <recommendedName>
        <fullName evidence="7">RRM domain-containing protein</fullName>
    </recommendedName>
</protein>
<feature type="compositionally biased region" description="Basic and acidic residues" evidence="6">
    <location>
        <begin position="231"/>
        <end position="279"/>
    </location>
</feature>
<evidence type="ECO:0000313" key="9">
    <source>
        <dbReference type="Proteomes" id="UP000076632"/>
    </source>
</evidence>
<reference evidence="8 9" key="1">
    <citation type="journal article" date="2016" name="Fungal Biol.">
        <title>The genome of Xylona heveae provides a window into fungal endophytism.</title>
        <authorList>
            <person name="Gazis R."/>
            <person name="Kuo A."/>
            <person name="Riley R."/>
            <person name="LaButti K."/>
            <person name="Lipzen A."/>
            <person name="Lin J."/>
            <person name="Amirebrahimi M."/>
            <person name="Hesse C.N."/>
            <person name="Spatafora J.W."/>
            <person name="Henrissat B."/>
            <person name="Hainaut M."/>
            <person name="Grigoriev I.V."/>
            <person name="Hibbett D.S."/>
        </authorList>
    </citation>
    <scope>NUCLEOTIDE SEQUENCE [LARGE SCALE GENOMIC DNA]</scope>
    <source>
        <strain evidence="8 9">TC161</strain>
    </source>
</reference>
<dbReference type="GeneID" id="28898610"/>
<feature type="compositionally biased region" description="Basic and acidic residues" evidence="6">
    <location>
        <begin position="214"/>
        <end position="224"/>
    </location>
</feature>
<dbReference type="OrthoDB" id="18087at2759"/>
<keyword evidence="4" id="KW-0539">Nucleus</keyword>
<feature type="compositionally biased region" description="Polar residues" evidence="6">
    <location>
        <begin position="28"/>
        <end position="48"/>
    </location>
</feature>
<evidence type="ECO:0000256" key="4">
    <source>
        <dbReference type="ARBA" id="ARBA00023242"/>
    </source>
</evidence>
<feature type="region of interest" description="Disordered" evidence="6">
    <location>
        <begin position="522"/>
        <end position="586"/>
    </location>
</feature>
<dbReference type="FunFam" id="3.30.70.330:FF:000637">
    <property type="entry name" value="Nonsense-mediated mRNA decay protein Upf3, putative"/>
    <property type="match status" value="1"/>
</dbReference>
<dbReference type="PANTHER" id="PTHR13112:SF0">
    <property type="entry name" value="FI21285P1"/>
    <property type="match status" value="1"/>
</dbReference>
<dbReference type="STRING" id="1328760.A0A164ZT31"/>
<dbReference type="GO" id="GO:0003729">
    <property type="term" value="F:mRNA binding"/>
    <property type="evidence" value="ECO:0007669"/>
    <property type="project" value="TreeGrafter"/>
</dbReference>
<dbReference type="OMA" id="QYKPGKV"/>
<dbReference type="GO" id="GO:0005730">
    <property type="term" value="C:nucleolus"/>
    <property type="evidence" value="ECO:0007669"/>
    <property type="project" value="TreeGrafter"/>
</dbReference>
<organism evidence="8 9">
    <name type="scientific">Xylona heveae (strain CBS 132557 / TC161)</name>
    <dbReference type="NCBI Taxonomy" id="1328760"/>
    <lineage>
        <taxon>Eukaryota</taxon>
        <taxon>Fungi</taxon>
        <taxon>Dikarya</taxon>
        <taxon>Ascomycota</taxon>
        <taxon>Pezizomycotina</taxon>
        <taxon>Xylonomycetes</taxon>
        <taxon>Xylonales</taxon>
        <taxon>Xylonaceae</taxon>
        <taxon>Xylona</taxon>
    </lineage>
</organism>
<evidence type="ECO:0000256" key="1">
    <source>
        <dbReference type="ARBA" id="ARBA00004123"/>
    </source>
</evidence>
<feature type="compositionally biased region" description="Basic and acidic residues" evidence="6">
    <location>
        <begin position="382"/>
        <end position="397"/>
    </location>
</feature>
<feature type="domain" description="RRM" evidence="7">
    <location>
        <begin position="457"/>
        <end position="531"/>
    </location>
</feature>
<dbReference type="Proteomes" id="UP000076632">
    <property type="component" value="Unassembled WGS sequence"/>
</dbReference>
<evidence type="ECO:0000256" key="2">
    <source>
        <dbReference type="ARBA" id="ARBA00005991"/>
    </source>
</evidence>
<evidence type="ECO:0000256" key="5">
    <source>
        <dbReference type="PROSITE-ProRule" id="PRU00176"/>
    </source>
</evidence>
<dbReference type="AlphaFoldDB" id="A0A164ZT31"/>
<evidence type="ECO:0000313" key="8">
    <source>
        <dbReference type="EMBL" id="KZF19476.1"/>
    </source>
</evidence>
<feature type="compositionally biased region" description="Low complexity" evidence="6">
    <location>
        <begin position="401"/>
        <end position="421"/>
    </location>
</feature>
<gene>
    <name evidence="8" type="ORF">L228DRAFT_251070</name>
</gene>
<keyword evidence="3" id="KW-0866">Nonsense-mediated mRNA decay</keyword>
<feature type="compositionally biased region" description="Low complexity" evidence="6">
    <location>
        <begin position="434"/>
        <end position="454"/>
    </location>
</feature>
<dbReference type="SMART" id="SM00360">
    <property type="entry name" value="RRM"/>
    <property type="match status" value="1"/>
</dbReference>
<name>A0A164ZT31_XYLHT</name>
<feature type="region of interest" description="Disordered" evidence="6">
    <location>
        <begin position="181"/>
        <end position="460"/>
    </location>
</feature>
<keyword evidence="9" id="KW-1185">Reference proteome</keyword>
<comment type="subcellular location">
    <subcellularLocation>
        <location evidence="1">Nucleus</location>
    </subcellularLocation>
</comment>
<dbReference type="InterPro" id="IPR012677">
    <property type="entry name" value="Nucleotide-bd_a/b_plait_sf"/>
</dbReference>
<dbReference type="InterPro" id="IPR000504">
    <property type="entry name" value="RRM_dom"/>
</dbReference>
<feature type="compositionally biased region" description="Basic and acidic residues" evidence="6">
    <location>
        <begin position="302"/>
        <end position="311"/>
    </location>
</feature>
<proteinExistence type="inferred from homology"/>
<dbReference type="PANTHER" id="PTHR13112">
    <property type="entry name" value="UPF3 REGULATOR OF NONSENSE TRANSCRIPTS-LIKE PROTEIN"/>
    <property type="match status" value="1"/>
</dbReference>
<evidence type="ECO:0000259" key="7">
    <source>
        <dbReference type="PROSITE" id="PS50102"/>
    </source>
</evidence>
<feature type="region of interest" description="Disordered" evidence="6">
    <location>
        <begin position="1"/>
        <end position="51"/>
    </location>
</feature>
<keyword evidence="5" id="KW-0694">RNA-binding</keyword>
<evidence type="ECO:0000256" key="6">
    <source>
        <dbReference type="SAM" id="MobiDB-lite"/>
    </source>
</evidence>
<comment type="similarity">
    <text evidence="2">Belongs to the RENT3 family.</text>
</comment>
<dbReference type="Pfam" id="PF03467">
    <property type="entry name" value="Smg4_UPF3"/>
    <property type="match status" value="1"/>
</dbReference>
<dbReference type="InterPro" id="IPR039722">
    <property type="entry name" value="Upf3"/>
</dbReference>
<dbReference type="GO" id="GO:0000184">
    <property type="term" value="P:nuclear-transcribed mRNA catabolic process, nonsense-mediated decay"/>
    <property type="evidence" value="ECO:0007669"/>
    <property type="project" value="UniProtKB-KW"/>
</dbReference>
<sequence>MAAAGAPISIAKPSADGPVNGILAVNPSAIQKGTSAGNTPKTSSSRSNAPRLKVIIRRLPPAFSATELDTALGDEWKVGAGKIDWAQYRPGKVSKDPAKPSRPSRAYLHLTDTTHLNALSELVRNTTFHDAKGTFRDPCLLAPPTAEFAPYGRIPNGRRRNDARQGTIDQDPEFIDFLESLTNPIQKPPNVDNLPESTSKKEEAATTTPLVQYIKEKKAAKTKEPSTTSRGSKESRSERVSEKRILTKSSKDAASSQEKKGSREARAERGAKDPIKVLSREASTPSKRSQPSSPTVAAAPSKETERKRERGNASAAAKILQRDLGLGSGSGRRGSKRETSTETTSAGTSSRAQSSSKQDEPATKPSSPAPTEKGASTSTRAPKGEGKRARGEKKTEKSGVSSTTPSQTPSPAPTLLKKPGSGKPGGGQAASRPASKGSSANTASSNAPTQSTSAGPTQAFLKHANVSQGITEPLVTTSMSAYGKVTKVEMDKRKGFAYVDFADAQGLQAAVKASPVSIGQGQVTIVERKPQARSTPSAKGGKSEGRSLGHAGGNSGAIPAKGGRGRGRGGGGAGRGSGNAGDASTA</sequence>
<dbReference type="GO" id="GO:0005737">
    <property type="term" value="C:cytoplasm"/>
    <property type="evidence" value="ECO:0007669"/>
    <property type="project" value="TreeGrafter"/>
</dbReference>
<dbReference type="InterPro" id="IPR035979">
    <property type="entry name" value="RBD_domain_sf"/>
</dbReference>
<accession>A0A164ZT31</accession>
<dbReference type="InParanoid" id="A0A164ZT31"/>
<dbReference type="PROSITE" id="PS50102">
    <property type="entry name" value="RRM"/>
    <property type="match status" value="1"/>
</dbReference>
<dbReference type="Gene3D" id="3.30.70.330">
    <property type="match status" value="2"/>
</dbReference>
<dbReference type="InterPro" id="IPR005120">
    <property type="entry name" value="UPF3_dom"/>
</dbReference>
<dbReference type="CDD" id="cd00590">
    <property type="entry name" value="RRM_SF"/>
    <property type="match status" value="1"/>
</dbReference>
<dbReference type="EMBL" id="KV407466">
    <property type="protein sequence ID" value="KZF19476.1"/>
    <property type="molecule type" value="Genomic_DNA"/>
</dbReference>